<dbReference type="InterPro" id="IPR001844">
    <property type="entry name" value="Cpn60/GroEL"/>
</dbReference>
<dbReference type="SUPFAM" id="SSF52029">
    <property type="entry name" value="GroEL apical domain-like"/>
    <property type="match status" value="1"/>
</dbReference>
<protein>
    <submittedName>
        <fullName evidence="3">Chaperonin Cpn60</fullName>
    </submittedName>
</protein>
<gene>
    <name evidence="3" type="ORF">CTI12_AA273190</name>
</gene>
<name>A0A2U1NFH7_ARTAN</name>
<sequence>MGKNWALYKNEKDNEIVLYGHGDKKSIEERYEQIRSTIESSTSDYDREKFQERLAKLSGGVAVLMEIEISQGSKVKYELDRLHDINETMYYKKYSGLFRRPRGMYFSADTERRTCSIVGEMMSMVYNWPAQQDCGEDIKINNSIGQDPNSKSLIGVLDIYGFESFKHNSMCLKWKEQQTATRKAEIKCK</sequence>
<reference evidence="3 4" key="1">
    <citation type="journal article" date="2018" name="Mol. Plant">
        <title>The genome of Artemisia annua provides insight into the evolution of Asteraceae family and artemisinin biosynthesis.</title>
        <authorList>
            <person name="Shen Q."/>
            <person name="Zhang L."/>
            <person name="Liao Z."/>
            <person name="Wang S."/>
            <person name="Yan T."/>
            <person name="Shi P."/>
            <person name="Liu M."/>
            <person name="Fu X."/>
            <person name="Pan Q."/>
            <person name="Wang Y."/>
            <person name="Lv Z."/>
            <person name="Lu X."/>
            <person name="Zhang F."/>
            <person name="Jiang W."/>
            <person name="Ma Y."/>
            <person name="Chen M."/>
            <person name="Hao X."/>
            <person name="Li L."/>
            <person name="Tang Y."/>
            <person name="Lv G."/>
            <person name="Zhou Y."/>
            <person name="Sun X."/>
            <person name="Brodelius P.E."/>
            <person name="Rose J.K.C."/>
            <person name="Tang K."/>
        </authorList>
    </citation>
    <scope>NUCLEOTIDE SEQUENCE [LARGE SCALE GENOMIC DNA]</scope>
    <source>
        <strain evidence="4">cv. Huhao1</strain>
        <tissue evidence="3">Leaf</tissue>
    </source>
</reference>
<keyword evidence="2" id="KW-0143">Chaperone</keyword>
<proteinExistence type="inferred from homology"/>
<dbReference type="AlphaFoldDB" id="A0A2U1NFH7"/>
<comment type="caution">
    <text evidence="3">The sequence shown here is derived from an EMBL/GenBank/DDBJ whole genome shotgun (WGS) entry which is preliminary data.</text>
</comment>
<accession>A0A2U1NFH7</accession>
<dbReference type="OrthoDB" id="1303476at2759"/>
<dbReference type="InterPro" id="IPR027409">
    <property type="entry name" value="GroEL-like_apical_dom_sf"/>
</dbReference>
<evidence type="ECO:0000256" key="2">
    <source>
        <dbReference type="ARBA" id="ARBA00023186"/>
    </source>
</evidence>
<dbReference type="InterPro" id="IPR027417">
    <property type="entry name" value="P-loop_NTPase"/>
</dbReference>
<dbReference type="Gene3D" id="3.50.7.10">
    <property type="entry name" value="GroEL"/>
    <property type="match status" value="1"/>
</dbReference>
<evidence type="ECO:0000256" key="1">
    <source>
        <dbReference type="ARBA" id="ARBA00006607"/>
    </source>
</evidence>
<evidence type="ECO:0000313" key="3">
    <source>
        <dbReference type="EMBL" id="PWA72200.1"/>
    </source>
</evidence>
<evidence type="ECO:0000313" key="4">
    <source>
        <dbReference type="Proteomes" id="UP000245207"/>
    </source>
</evidence>
<comment type="similarity">
    <text evidence="1">Belongs to the chaperonin (HSP60) family.</text>
</comment>
<dbReference type="GO" id="GO:0042026">
    <property type="term" value="P:protein refolding"/>
    <property type="evidence" value="ECO:0007669"/>
    <property type="project" value="InterPro"/>
</dbReference>
<organism evidence="3 4">
    <name type="scientific">Artemisia annua</name>
    <name type="common">Sweet wormwood</name>
    <dbReference type="NCBI Taxonomy" id="35608"/>
    <lineage>
        <taxon>Eukaryota</taxon>
        <taxon>Viridiplantae</taxon>
        <taxon>Streptophyta</taxon>
        <taxon>Embryophyta</taxon>
        <taxon>Tracheophyta</taxon>
        <taxon>Spermatophyta</taxon>
        <taxon>Magnoliopsida</taxon>
        <taxon>eudicotyledons</taxon>
        <taxon>Gunneridae</taxon>
        <taxon>Pentapetalae</taxon>
        <taxon>asterids</taxon>
        <taxon>campanulids</taxon>
        <taxon>Asterales</taxon>
        <taxon>Asteraceae</taxon>
        <taxon>Asteroideae</taxon>
        <taxon>Anthemideae</taxon>
        <taxon>Artemisiinae</taxon>
        <taxon>Artemisia</taxon>
    </lineage>
</organism>
<dbReference type="Proteomes" id="UP000245207">
    <property type="component" value="Unassembled WGS sequence"/>
</dbReference>
<dbReference type="EMBL" id="PKPP01002945">
    <property type="protein sequence ID" value="PWA72200.1"/>
    <property type="molecule type" value="Genomic_DNA"/>
</dbReference>
<dbReference type="STRING" id="35608.A0A2U1NFH7"/>
<dbReference type="SUPFAM" id="SSF52540">
    <property type="entry name" value="P-loop containing nucleoside triphosphate hydrolases"/>
    <property type="match status" value="1"/>
</dbReference>
<dbReference type="GO" id="GO:0140662">
    <property type="term" value="F:ATP-dependent protein folding chaperone"/>
    <property type="evidence" value="ECO:0007669"/>
    <property type="project" value="InterPro"/>
</dbReference>
<keyword evidence="4" id="KW-1185">Reference proteome</keyword>
<dbReference type="PANTHER" id="PTHR45633">
    <property type="entry name" value="60 KDA HEAT SHOCK PROTEIN, MITOCHONDRIAL"/>
    <property type="match status" value="1"/>
</dbReference>